<dbReference type="GO" id="GO:0006355">
    <property type="term" value="P:regulation of DNA-templated transcription"/>
    <property type="evidence" value="ECO:0007669"/>
    <property type="project" value="InterPro"/>
</dbReference>
<dbReference type="GO" id="GO:0003677">
    <property type="term" value="F:DNA binding"/>
    <property type="evidence" value="ECO:0007669"/>
    <property type="project" value="UniProtKB-KW"/>
</dbReference>
<dbReference type="Pfam" id="PF00196">
    <property type="entry name" value="GerE"/>
    <property type="match status" value="1"/>
</dbReference>
<reference evidence="5" key="1">
    <citation type="journal article" date="2014" name="Front. Microbiol.">
        <title>High frequency of phylogenetically diverse reductive dehalogenase-homologous genes in deep subseafloor sedimentary metagenomes.</title>
        <authorList>
            <person name="Kawai M."/>
            <person name="Futagami T."/>
            <person name="Toyoda A."/>
            <person name="Takaki Y."/>
            <person name="Nishi S."/>
            <person name="Hori S."/>
            <person name="Arai W."/>
            <person name="Tsubouchi T."/>
            <person name="Morono Y."/>
            <person name="Uchiyama I."/>
            <person name="Ito T."/>
            <person name="Fujiyama A."/>
            <person name="Inagaki F."/>
            <person name="Takami H."/>
        </authorList>
    </citation>
    <scope>NUCLEOTIDE SEQUENCE</scope>
    <source>
        <strain evidence="5">Expedition CK06-06</strain>
    </source>
</reference>
<dbReference type="InterPro" id="IPR000792">
    <property type="entry name" value="Tscrpt_reg_LuxR_C"/>
</dbReference>
<name>X0Z738_9ZZZZ</name>
<dbReference type="InterPro" id="IPR036388">
    <property type="entry name" value="WH-like_DNA-bd_sf"/>
</dbReference>
<gene>
    <name evidence="5" type="ORF">S01H4_11595</name>
</gene>
<dbReference type="PRINTS" id="PR00038">
    <property type="entry name" value="HTHLUXR"/>
</dbReference>
<dbReference type="AlphaFoldDB" id="X0Z738"/>
<evidence type="ECO:0000256" key="2">
    <source>
        <dbReference type="ARBA" id="ARBA00023125"/>
    </source>
</evidence>
<feature type="domain" description="HTH luxR-type" evidence="4">
    <location>
        <begin position="1"/>
        <end position="61"/>
    </location>
</feature>
<keyword evidence="3" id="KW-0804">Transcription</keyword>
<dbReference type="InterPro" id="IPR016032">
    <property type="entry name" value="Sig_transdc_resp-reg_C-effctor"/>
</dbReference>
<evidence type="ECO:0000259" key="4">
    <source>
        <dbReference type="PROSITE" id="PS50043"/>
    </source>
</evidence>
<dbReference type="SMART" id="SM00421">
    <property type="entry name" value="HTH_LUXR"/>
    <property type="match status" value="1"/>
</dbReference>
<evidence type="ECO:0000313" key="5">
    <source>
        <dbReference type="EMBL" id="GAG56193.1"/>
    </source>
</evidence>
<organism evidence="5">
    <name type="scientific">marine sediment metagenome</name>
    <dbReference type="NCBI Taxonomy" id="412755"/>
    <lineage>
        <taxon>unclassified sequences</taxon>
        <taxon>metagenomes</taxon>
        <taxon>ecological metagenomes</taxon>
    </lineage>
</organism>
<dbReference type="PANTHER" id="PTHR44688">
    <property type="entry name" value="DNA-BINDING TRANSCRIPTIONAL ACTIVATOR DEVR_DOSR"/>
    <property type="match status" value="1"/>
</dbReference>
<comment type="caution">
    <text evidence="5">The sequence shown here is derived from an EMBL/GenBank/DDBJ whole genome shotgun (WGS) entry which is preliminary data.</text>
</comment>
<evidence type="ECO:0000256" key="1">
    <source>
        <dbReference type="ARBA" id="ARBA00023015"/>
    </source>
</evidence>
<accession>X0Z738</accession>
<dbReference type="PANTHER" id="PTHR44688:SF16">
    <property type="entry name" value="DNA-BINDING TRANSCRIPTIONAL ACTIVATOR DEVR_DOSR"/>
    <property type="match status" value="1"/>
</dbReference>
<keyword evidence="1" id="KW-0805">Transcription regulation</keyword>
<feature type="non-terminal residue" evidence="5">
    <location>
        <position position="1"/>
    </location>
</feature>
<proteinExistence type="predicted"/>
<dbReference type="CDD" id="cd06170">
    <property type="entry name" value="LuxR_C_like"/>
    <property type="match status" value="1"/>
</dbReference>
<evidence type="ECO:0000256" key="3">
    <source>
        <dbReference type="ARBA" id="ARBA00023163"/>
    </source>
</evidence>
<protein>
    <recommendedName>
        <fullName evidence="4">HTH luxR-type domain-containing protein</fullName>
    </recommendedName>
</protein>
<dbReference type="EMBL" id="BART01004727">
    <property type="protein sequence ID" value="GAG56193.1"/>
    <property type="molecule type" value="Genomic_DNA"/>
</dbReference>
<keyword evidence="2" id="KW-0238">DNA-binding</keyword>
<dbReference type="Gene3D" id="1.10.10.10">
    <property type="entry name" value="Winged helix-like DNA-binding domain superfamily/Winged helix DNA-binding domain"/>
    <property type="match status" value="1"/>
</dbReference>
<dbReference type="PROSITE" id="PS50043">
    <property type="entry name" value="HTH_LUXR_2"/>
    <property type="match status" value="1"/>
</dbReference>
<dbReference type="SUPFAM" id="SSF46894">
    <property type="entry name" value="C-terminal effector domain of the bipartite response regulators"/>
    <property type="match status" value="1"/>
</dbReference>
<sequence length="64" mass="7002">ESLSPREREILLLLADGETTATAADRLGVGESTVRTHVERMRSKLCVNTRAAVVAEGFRLGYLD</sequence>